<proteinExistence type="predicted"/>
<evidence type="ECO:0000313" key="1">
    <source>
        <dbReference type="EMBL" id="RCU47886.1"/>
    </source>
</evidence>
<sequence>MNRIELPYPRSCFAVDELNAATEFDGKPQGMLPLAPLDVGFAEALIEEAPEPEVVLDRVRKTEDGTWTFKPSLSISVYRPPNTHMSCVVSVEAYDSGRDRWVVDYYQLPYSEIVPRTQAIITKYKETPDKRLLITEMDNIQISGWMSNSDAILLSDQVKDELRRDGILEEIRTDGGSPHL</sequence>
<dbReference type="Proteomes" id="UP000252189">
    <property type="component" value="Unassembled WGS sequence"/>
</dbReference>
<dbReference type="EMBL" id="QPHM01000001">
    <property type="protein sequence ID" value="RCU47886.1"/>
    <property type="molecule type" value="Genomic_DNA"/>
</dbReference>
<dbReference type="AlphaFoldDB" id="A0A368NCD7"/>
<gene>
    <name evidence="1" type="ORF">DU504_11640</name>
</gene>
<keyword evidence="2" id="KW-1185">Reference proteome</keyword>
<name>A0A368NCD7_9EURY</name>
<reference evidence="1 2" key="1">
    <citation type="submission" date="2018-07" db="EMBL/GenBank/DDBJ databases">
        <title>Genome sequences of Haloplanus salinus JCM 18368T.</title>
        <authorList>
            <person name="Kim Y.B."/>
            <person name="Roh S.W."/>
        </authorList>
    </citation>
    <scope>NUCLEOTIDE SEQUENCE [LARGE SCALE GENOMIC DNA]</scope>
    <source>
        <strain evidence="1 2">JCM 18368</strain>
    </source>
</reference>
<evidence type="ECO:0000313" key="2">
    <source>
        <dbReference type="Proteomes" id="UP000252189"/>
    </source>
</evidence>
<accession>A0A368NCD7</accession>
<protein>
    <submittedName>
        <fullName evidence="1">Uncharacterized protein</fullName>
    </submittedName>
</protein>
<organism evidence="1 2">
    <name type="scientific">Haloplanus salinus</name>
    <dbReference type="NCBI Taxonomy" id="1126245"/>
    <lineage>
        <taxon>Archaea</taxon>
        <taxon>Methanobacteriati</taxon>
        <taxon>Methanobacteriota</taxon>
        <taxon>Stenosarchaea group</taxon>
        <taxon>Halobacteria</taxon>
        <taxon>Halobacteriales</taxon>
        <taxon>Haloferacaceae</taxon>
        <taxon>Haloplanus</taxon>
    </lineage>
</organism>
<dbReference type="RefSeq" id="WP_114449445.1">
    <property type="nucleotide sequence ID" value="NZ_QPHM01000001.1"/>
</dbReference>
<comment type="caution">
    <text evidence="1">The sequence shown here is derived from an EMBL/GenBank/DDBJ whole genome shotgun (WGS) entry which is preliminary data.</text>
</comment>